<dbReference type="RefSeq" id="WP_193907652.1">
    <property type="nucleotide sequence ID" value="NZ_JADEXG010000027.1"/>
</dbReference>
<protein>
    <submittedName>
        <fullName evidence="1">Uncharacterized protein</fullName>
    </submittedName>
</protein>
<comment type="caution">
    <text evidence="1">The sequence shown here is derived from an EMBL/GenBank/DDBJ whole genome shotgun (WGS) entry which is preliminary data.</text>
</comment>
<sequence>MKKWLFIVPGLILLFWGPAFLMTNQNSEVEGDSLSSAVSTPHLPKFEVITIAGKTPKRLPQF</sequence>
<reference evidence="1" key="1">
    <citation type="submission" date="2020-10" db="EMBL/GenBank/DDBJ databases">
        <authorList>
            <person name="Castelo-Branco R."/>
            <person name="Eusebio N."/>
            <person name="Adriana R."/>
            <person name="Vieira A."/>
            <person name="Brugerolle De Fraissinette N."/>
            <person name="Rezende De Castro R."/>
            <person name="Schneider M.P."/>
            <person name="Vasconcelos V."/>
            <person name="Leao P.N."/>
        </authorList>
    </citation>
    <scope>NUCLEOTIDE SEQUENCE</scope>
    <source>
        <strain evidence="1">LEGE 07310</strain>
    </source>
</reference>
<gene>
    <name evidence="1" type="ORF">IQ241_12695</name>
</gene>
<name>A0A8J7AW26_9CYAN</name>
<dbReference type="EMBL" id="JADEXG010000027">
    <property type="protein sequence ID" value="MBE9078138.1"/>
    <property type="molecule type" value="Genomic_DNA"/>
</dbReference>
<dbReference type="Proteomes" id="UP000636505">
    <property type="component" value="Unassembled WGS sequence"/>
</dbReference>
<evidence type="ECO:0000313" key="2">
    <source>
        <dbReference type="Proteomes" id="UP000636505"/>
    </source>
</evidence>
<evidence type="ECO:0000313" key="1">
    <source>
        <dbReference type="EMBL" id="MBE9078138.1"/>
    </source>
</evidence>
<accession>A0A8J7AW26</accession>
<keyword evidence="2" id="KW-1185">Reference proteome</keyword>
<organism evidence="1 2">
    <name type="scientific">Vasconcelosia minhoensis LEGE 07310</name>
    <dbReference type="NCBI Taxonomy" id="915328"/>
    <lineage>
        <taxon>Bacteria</taxon>
        <taxon>Bacillati</taxon>
        <taxon>Cyanobacteriota</taxon>
        <taxon>Cyanophyceae</taxon>
        <taxon>Nodosilineales</taxon>
        <taxon>Cymatolegaceae</taxon>
        <taxon>Vasconcelosia</taxon>
        <taxon>Vasconcelosia minhoensis</taxon>
    </lineage>
</organism>
<proteinExistence type="predicted"/>
<dbReference type="AlphaFoldDB" id="A0A8J7AW26"/>